<organism evidence="1 2">
    <name type="scientific">Flaviaesturariibacter amylovorans</name>
    <dbReference type="NCBI Taxonomy" id="1084520"/>
    <lineage>
        <taxon>Bacteria</taxon>
        <taxon>Pseudomonadati</taxon>
        <taxon>Bacteroidota</taxon>
        <taxon>Chitinophagia</taxon>
        <taxon>Chitinophagales</taxon>
        <taxon>Chitinophagaceae</taxon>
        <taxon>Flaviaestuariibacter</taxon>
    </lineage>
</organism>
<evidence type="ECO:0000313" key="1">
    <source>
        <dbReference type="EMBL" id="GAA4344678.1"/>
    </source>
</evidence>
<dbReference type="Proteomes" id="UP001501725">
    <property type="component" value="Unassembled WGS sequence"/>
</dbReference>
<comment type="caution">
    <text evidence="1">The sequence shown here is derived from an EMBL/GenBank/DDBJ whole genome shotgun (WGS) entry which is preliminary data.</text>
</comment>
<dbReference type="EMBL" id="BAABGY010000020">
    <property type="protein sequence ID" value="GAA4344678.1"/>
    <property type="molecule type" value="Genomic_DNA"/>
</dbReference>
<evidence type="ECO:0008006" key="3">
    <source>
        <dbReference type="Google" id="ProtNLM"/>
    </source>
</evidence>
<sequence length="179" mass="20623">MDAHDIEFIRDVYALASNKYKPVPIRVLLLAEAPPEALDRHFYFEDVRRQDALFLEIMGVLYPRLKQKFLESKRSPLLKEELLRHFQSDGYFLTDLCEVPWSLGHQDVARYLADLVPRLDKLITRSTPILLIKASTYDLCYRPLTGAGFNVHPARLPFPGSGMQRVFRERFSAAVSDVA</sequence>
<accession>A0ABP8HUK6</accession>
<dbReference type="RefSeq" id="WP_345258412.1">
    <property type="nucleotide sequence ID" value="NZ_BAABGY010000020.1"/>
</dbReference>
<keyword evidence="2" id="KW-1185">Reference proteome</keyword>
<reference evidence="2" key="1">
    <citation type="journal article" date="2019" name="Int. J. Syst. Evol. Microbiol.">
        <title>The Global Catalogue of Microorganisms (GCM) 10K type strain sequencing project: providing services to taxonomists for standard genome sequencing and annotation.</title>
        <authorList>
            <consortium name="The Broad Institute Genomics Platform"/>
            <consortium name="The Broad Institute Genome Sequencing Center for Infectious Disease"/>
            <person name="Wu L."/>
            <person name="Ma J."/>
        </authorList>
    </citation>
    <scope>NUCLEOTIDE SEQUENCE [LARGE SCALE GENOMIC DNA]</scope>
    <source>
        <strain evidence="2">JCM 17919</strain>
    </source>
</reference>
<protein>
    <recommendedName>
        <fullName evidence="3">DUF1788 domain-containing protein</fullName>
    </recommendedName>
</protein>
<name>A0ABP8HUK6_9BACT</name>
<proteinExistence type="predicted"/>
<evidence type="ECO:0000313" key="2">
    <source>
        <dbReference type="Proteomes" id="UP001501725"/>
    </source>
</evidence>
<gene>
    <name evidence="1" type="ORF">GCM10023184_46220</name>
</gene>